<evidence type="ECO:0000256" key="1">
    <source>
        <dbReference type="ARBA" id="ARBA00023015"/>
    </source>
</evidence>
<keyword evidence="1" id="KW-0805">Transcription regulation</keyword>
<dbReference type="AlphaFoldDB" id="A0A073AXC9"/>
<dbReference type="eggNOG" id="COG1846">
    <property type="taxonomic scope" value="Bacteria"/>
</dbReference>
<feature type="domain" description="HTH marR-type" evidence="4">
    <location>
        <begin position="4"/>
        <end position="134"/>
    </location>
</feature>
<keyword evidence="2" id="KW-0238">DNA-binding</keyword>
<dbReference type="SUPFAM" id="SSF46785">
    <property type="entry name" value="Winged helix' DNA-binding domain"/>
    <property type="match status" value="1"/>
</dbReference>
<dbReference type="PROSITE" id="PS50995">
    <property type="entry name" value="HTH_MARR_2"/>
    <property type="match status" value="1"/>
</dbReference>
<evidence type="ECO:0000313" key="5">
    <source>
        <dbReference type="EMBL" id="KEI44001.1"/>
    </source>
</evidence>
<dbReference type="GO" id="GO:0003677">
    <property type="term" value="F:DNA binding"/>
    <property type="evidence" value="ECO:0007669"/>
    <property type="project" value="UniProtKB-KW"/>
</dbReference>
<dbReference type="Proteomes" id="UP000031419">
    <property type="component" value="Unassembled WGS sequence"/>
</dbReference>
<dbReference type="PROSITE" id="PS01117">
    <property type="entry name" value="HTH_MARR_1"/>
    <property type="match status" value="1"/>
</dbReference>
<dbReference type="RefSeq" id="WP_029720144.1">
    <property type="nucleotide sequence ID" value="NZ_JNVU01000031.1"/>
</dbReference>
<evidence type="ECO:0000259" key="4">
    <source>
        <dbReference type="PROSITE" id="PS50995"/>
    </source>
</evidence>
<keyword evidence="6" id="KW-1185">Reference proteome</keyword>
<protein>
    <submittedName>
        <fullName evidence="5">Transcriptional regulator</fullName>
    </submittedName>
</protein>
<dbReference type="InterPro" id="IPR023187">
    <property type="entry name" value="Tscrpt_reg_MarR-type_CS"/>
</dbReference>
<gene>
    <name evidence="5" type="ORF">GU90_13670</name>
</gene>
<keyword evidence="3" id="KW-0804">Transcription</keyword>
<dbReference type="PANTHER" id="PTHR42756">
    <property type="entry name" value="TRANSCRIPTIONAL REGULATOR, MARR"/>
    <property type="match status" value="1"/>
</dbReference>
<comment type="caution">
    <text evidence="5">The sequence shown here is derived from an EMBL/GenBank/DDBJ whole genome shotgun (WGS) entry which is preliminary data.</text>
</comment>
<name>A0A073AXC9_9PSEU</name>
<organism evidence="5 6">
    <name type="scientific">Saccharopolyspora rectivirgula</name>
    <dbReference type="NCBI Taxonomy" id="28042"/>
    <lineage>
        <taxon>Bacteria</taxon>
        <taxon>Bacillati</taxon>
        <taxon>Actinomycetota</taxon>
        <taxon>Actinomycetes</taxon>
        <taxon>Pseudonocardiales</taxon>
        <taxon>Pseudonocardiaceae</taxon>
        <taxon>Saccharopolyspora</taxon>
    </lineage>
</organism>
<dbReference type="STRING" id="28042.GU90_13670"/>
<dbReference type="GO" id="GO:0003700">
    <property type="term" value="F:DNA-binding transcription factor activity"/>
    <property type="evidence" value="ECO:0007669"/>
    <property type="project" value="InterPro"/>
</dbReference>
<dbReference type="InterPro" id="IPR000835">
    <property type="entry name" value="HTH_MarR-typ"/>
</dbReference>
<dbReference type="Pfam" id="PF01047">
    <property type="entry name" value="MarR"/>
    <property type="match status" value="1"/>
</dbReference>
<evidence type="ECO:0000256" key="2">
    <source>
        <dbReference type="ARBA" id="ARBA00023125"/>
    </source>
</evidence>
<reference evidence="5 6" key="1">
    <citation type="submission" date="2014-06" db="EMBL/GenBank/DDBJ databases">
        <title>Saccharopolyspora rectivirgula DSM-43113 Genome sequencing.</title>
        <authorList>
            <person name="Barrera C."/>
            <person name="Millon L."/>
            <person name="Rognon B."/>
            <person name="Zaugg C."/>
            <person name="Monod M."/>
        </authorList>
    </citation>
    <scope>NUCLEOTIDE SEQUENCE [LARGE SCALE GENOMIC DNA]</scope>
    <source>
        <strain evidence="5 6">DSM 43113</strain>
    </source>
</reference>
<dbReference type="PANTHER" id="PTHR42756:SF1">
    <property type="entry name" value="TRANSCRIPTIONAL REPRESSOR OF EMRAB OPERON"/>
    <property type="match status" value="1"/>
</dbReference>
<dbReference type="PRINTS" id="PR00598">
    <property type="entry name" value="HTHMARR"/>
</dbReference>
<accession>A0A073AXC9</accession>
<dbReference type="SMART" id="SM00347">
    <property type="entry name" value="HTH_MARR"/>
    <property type="match status" value="1"/>
</dbReference>
<proteinExistence type="predicted"/>
<evidence type="ECO:0000313" key="6">
    <source>
        <dbReference type="Proteomes" id="UP000031419"/>
    </source>
</evidence>
<dbReference type="Gene3D" id="1.10.10.10">
    <property type="entry name" value="Winged helix-like DNA-binding domain superfamily/Winged helix DNA-binding domain"/>
    <property type="match status" value="1"/>
</dbReference>
<dbReference type="InterPro" id="IPR036390">
    <property type="entry name" value="WH_DNA-bd_sf"/>
</dbReference>
<evidence type="ECO:0000256" key="3">
    <source>
        <dbReference type="ARBA" id="ARBA00023163"/>
    </source>
</evidence>
<dbReference type="EMBL" id="JNVU01000031">
    <property type="protein sequence ID" value="KEI44001.1"/>
    <property type="molecule type" value="Genomic_DNA"/>
</dbReference>
<sequence length="145" mass="16529">MELEQAVFHRIRRVMQEHTANWQQRLPELTKPQYAVLWAVHEKPGIEQAQLGQRAAIDKATLASLLLRMEQRGLIRRTVDATDRRRRLLELTEEGKRTLRRSIPVADAVDSQLLSRLTPEERGELHRLLGKLASTADEPPAVSAG</sequence>
<dbReference type="InterPro" id="IPR036388">
    <property type="entry name" value="WH-like_DNA-bd_sf"/>
</dbReference>